<organism evidence="2 3">
    <name type="scientific">Terrisporobacter hibernicus</name>
    <dbReference type="NCBI Taxonomy" id="2813371"/>
    <lineage>
        <taxon>Bacteria</taxon>
        <taxon>Bacillati</taxon>
        <taxon>Bacillota</taxon>
        <taxon>Clostridia</taxon>
        <taxon>Peptostreptococcales</taxon>
        <taxon>Peptostreptococcaceae</taxon>
        <taxon>Terrisporobacter</taxon>
    </lineage>
</organism>
<evidence type="ECO:0000256" key="1">
    <source>
        <dbReference type="SAM" id="MobiDB-lite"/>
    </source>
</evidence>
<dbReference type="EMBL" id="CP081135">
    <property type="protein sequence ID" value="UEL48203.1"/>
    <property type="molecule type" value="Genomic_DNA"/>
</dbReference>
<dbReference type="RefSeq" id="WP_228416352.1">
    <property type="nucleotide sequence ID" value="NZ_CP081135.1"/>
</dbReference>
<evidence type="ECO:0000313" key="2">
    <source>
        <dbReference type="EMBL" id="UEL48203.1"/>
    </source>
</evidence>
<feature type="compositionally biased region" description="Polar residues" evidence="1">
    <location>
        <begin position="148"/>
        <end position="157"/>
    </location>
</feature>
<sequence length="179" mass="21119">MSNNDSLFDKPITATGRVNFGQGYFKGVFENGIMKKGIIKLDDYFWFEGERVTLNIENPDSVYGTDDYEPDIISQCFLKGTIYICENEYYEGHFYEDSFFRHIIRSWGEACYIRNYHYEGRKEEWKEVDTSLVKSSSSKNEYSSGDSNKYSNDNPNNEYEKFGYKDVYDAHMDKYSNMQ</sequence>
<feature type="compositionally biased region" description="Low complexity" evidence="1">
    <location>
        <begin position="135"/>
        <end position="147"/>
    </location>
</feature>
<gene>
    <name evidence="2" type="ORF">JW646_01770</name>
</gene>
<evidence type="ECO:0000313" key="3">
    <source>
        <dbReference type="Proteomes" id="UP001198983"/>
    </source>
</evidence>
<feature type="region of interest" description="Disordered" evidence="1">
    <location>
        <begin position="135"/>
        <end position="162"/>
    </location>
</feature>
<name>A0AAX2ZFU3_9FIRM</name>
<dbReference type="Proteomes" id="UP001198983">
    <property type="component" value="Chromosome"/>
</dbReference>
<protein>
    <submittedName>
        <fullName evidence="2">Uncharacterized protein</fullName>
    </submittedName>
</protein>
<proteinExistence type="predicted"/>
<keyword evidence="3" id="KW-1185">Reference proteome</keyword>
<reference evidence="2 3" key="1">
    <citation type="journal article" date="2023" name="Int. J. Syst. Evol. Microbiol.">
        <title>Terrisporobacter hibernicus sp. nov., isolated from bovine faeces in Northern Ireland.</title>
        <authorList>
            <person name="Mitchell M."/>
            <person name="Nguyen S.V."/>
            <person name="Connor M."/>
            <person name="Fairley D.J."/>
            <person name="Donoghue O."/>
            <person name="Marshall H."/>
            <person name="Koolman L."/>
            <person name="McMullan G."/>
            <person name="Schaffer K.E."/>
            <person name="McGrath J.W."/>
            <person name="Fanning S."/>
        </authorList>
    </citation>
    <scope>NUCLEOTIDE SEQUENCE [LARGE SCALE GENOMIC DNA]</scope>
    <source>
        <strain evidence="2 3">MCA3</strain>
    </source>
</reference>
<dbReference type="AlphaFoldDB" id="A0AAX2ZFU3"/>
<accession>A0AAX2ZFU3</accession>
<dbReference type="KEGG" id="tem:JW646_01770"/>